<evidence type="ECO:0000259" key="2">
    <source>
        <dbReference type="Pfam" id="PF01205"/>
    </source>
</evidence>
<evidence type="ECO:0000259" key="3">
    <source>
        <dbReference type="Pfam" id="PF09186"/>
    </source>
</evidence>
<dbReference type="InterPro" id="IPR023582">
    <property type="entry name" value="Impact"/>
</dbReference>
<proteinExistence type="inferred from homology"/>
<dbReference type="Gene3D" id="3.30.70.240">
    <property type="match status" value="1"/>
</dbReference>
<dbReference type="InterPro" id="IPR001498">
    <property type="entry name" value="Impact_N"/>
</dbReference>
<dbReference type="PANTHER" id="PTHR16301">
    <property type="entry name" value="IMPACT-RELATED"/>
    <property type="match status" value="1"/>
</dbReference>
<evidence type="ECO:0000256" key="1">
    <source>
        <dbReference type="ARBA" id="ARBA00007665"/>
    </source>
</evidence>
<dbReference type="Proteomes" id="UP000236726">
    <property type="component" value="Unassembled WGS sequence"/>
</dbReference>
<dbReference type="InterPro" id="IPR020568">
    <property type="entry name" value="Ribosomal_Su5_D2-typ_SF"/>
</dbReference>
<accession>A0A1H5TA51</accession>
<dbReference type="NCBIfam" id="TIGR00257">
    <property type="entry name" value="IMPACT_YIGZ"/>
    <property type="match status" value="1"/>
</dbReference>
<evidence type="ECO:0000313" key="5">
    <source>
        <dbReference type="Proteomes" id="UP000236726"/>
    </source>
</evidence>
<dbReference type="InterPro" id="IPR015796">
    <property type="entry name" value="Impact_YigZ-like"/>
</dbReference>
<dbReference type="RefSeq" id="WP_034245077.1">
    <property type="nucleotide sequence ID" value="NZ_FNUL01000004.1"/>
</dbReference>
<dbReference type="SUPFAM" id="SSF54980">
    <property type="entry name" value="EF-G C-terminal domain-like"/>
    <property type="match status" value="1"/>
</dbReference>
<dbReference type="InterPro" id="IPR015269">
    <property type="entry name" value="UPF0029_Impact_C"/>
</dbReference>
<dbReference type="GO" id="GO:0005737">
    <property type="term" value="C:cytoplasm"/>
    <property type="evidence" value="ECO:0007669"/>
    <property type="project" value="TreeGrafter"/>
</dbReference>
<dbReference type="GO" id="GO:0006446">
    <property type="term" value="P:regulation of translational initiation"/>
    <property type="evidence" value="ECO:0007669"/>
    <property type="project" value="TreeGrafter"/>
</dbReference>
<protein>
    <submittedName>
        <fullName evidence="4">Uncharacterized protein, YigZ family</fullName>
    </submittedName>
</protein>
<dbReference type="SUPFAM" id="SSF54211">
    <property type="entry name" value="Ribosomal protein S5 domain 2-like"/>
    <property type="match status" value="1"/>
</dbReference>
<feature type="domain" description="Impact N-terminal" evidence="2">
    <location>
        <begin position="15"/>
        <end position="117"/>
    </location>
</feature>
<dbReference type="Gene3D" id="3.30.230.30">
    <property type="entry name" value="Impact, N-terminal domain"/>
    <property type="match status" value="1"/>
</dbReference>
<dbReference type="EMBL" id="FNUL01000004">
    <property type="protein sequence ID" value="SEF59669.1"/>
    <property type="molecule type" value="Genomic_DNA"/>
</dbReference>
<dbReference type="InterPro" id="IPR035647">
    <property type="entry name" value="EFG_III/V"/>
</dbReference>
<dbReference type="InterPro" id="IPR020569">
    <property type="entry name" value="UPF0029_Impact_CS"/>
</dbReference>
<dbReference type="Pfam" id="PF01205">
    <property type="entry name" value="Impact_N"/>
    <property type="match status" value="1"/>
</dbReference>
<keyword evidence="5" id="KW-1185">Reference proteome</keyword>
<gene>
    <name evidence="4" type="ORF">SAMN05216537_10465</name>
</gene>
<organism evidence="4 5">
    <name type="scientific">Lachnospira multipara</name>
    <dbReference type="NCBI Taxonomy" id="28051"/>
    <lineage>
        <taxon>Bacteria</taxon>
        <taxon>Bacillati</taxon>
        <taxon>Bacillota</taxon>
        <taxon>Clostridia</taxon>
        <taxon>Lachnospirales</taxon>
        <taxon>Lachnospiraceae</taxon>
        <taxon>Lachnospira</taxon>
    </lineage>
</organism>
<evidence type="ECO:0000313" key="4">
    <source>
        <dbReference type="EMBL" id="SEF59669.1"/>
    </source>
</evidence>
<comment type="similarity">
    <text evidence="1">Belongs to the IMPACT family.</text>
</comment>
<name>A0A1H5TA51_9FIRM</name>
<reference evidence="4 5" key="1">
    <citation type="submission" date="2016-10" db="EMBL/GenBank/DDBJ databases">
        <authorList>
            <person name="de Groot N.N."/>
        </authorList>
    </citation>
    <scope>NUCLEOTIDE SEQUENCE [LARGE SCALE GENOMIC DNA]</scope>
    <source>
        <strain evidence="4 5">D15d</strain>
    </source>
</reference>
<dbReference type="InterPro" id="IPR036956">
    <property type="entry name" value="Impact_N_sf"/>
</dbReference>
<dbReference type="PANTHER" id="PTHR16301:SF20">
    <property type="entry name" value="IMPACT FAMILY MEMBER YIGZ"/>
    <property type="match status" value="1"/>
</dbReference>
<feature type="domain" description="UPF0029" evidence="3">
    <location>
        <begin position="138"/>
        <end position="190"/>
    </location>
</feature>
<sequence length="206" mass="23363">MKLVLEKGIGEIIEKKSRFIAHVLYIENEEQAQEYINKLKKKYWDARHNCYAYVLGDKGEIQRFSDDGEPSGTAGKPILDLITSRELTNCLVVVTRYFGGILLGTGGLVRAYQGATIEGLNNSVLGNLIDGITGEMDFEYGNLSKVQYICDNFGIDIQETEYTEKVHMKLVIENEKIDDFVQKLQNEFSGEIQIVNIVQQKICKRI</sequence>
<dbReference type="AlphaFoldDB" id="A0A1H5TA51"/>
<dbReference type="PROSITE" id="PS00910">
    <property type="entry name" value="UPF0029"/>
    <property type="match status" value="1"/>
</dbReference>
<dbReference type="Pfam" id="PF09186">
    <property type="entry name" value="DUF1949"/>
    <property type="match status" value="1"/>
</dbReference>